<proteinExistence type="predicted"/>
<dbReference type="Pfam" id="PF25093">
    <property type="entry name" value="DUF7807"/>
    <property type="match status" value="1"/>
</dbReference>
<feature type="transmembrane region" description="Helical" evidence="1">
    <location>
        <begin position="154"/>
        <end position="176"/>
    </location>
</feature>
<evidence type="ECO:0000313" key="3">
    <source>
        <dbReference type="WBParaSite" id="SPAL_0000058700.1"/>
    </source>
</evidence>
<reference evidence="3" key="1">
    <citation type="submission" date="2017-02" db="UniProtKB">
        <authorList>
            <consortium name="WormBaseParasite"/>
        </authorList>
    </citation>
    <scope>IDENTIFICATION</scope>
</reference>
<keyword evidence="2" id="KW-1185">Reference proteome</keyword>
<accession>A0A0N5B3D6</accession>
<organism evidence="2 3">
    <name type="scientific">Strongyloides papillosus</name>
    <name type="common">Intestinal threadworm</name>
    <dbReference type="NCBI Taxonomy" id="174720"/>
    <lineage>
        <taxon>Eukaryota</taxon>
        <taxon>Metazoa</taxon>
        <taxon>Ecdysozoa</taxon>
        <taxon>Nematoda</taxon>
        <taxon>Chromadorea</taxon>
        <taxon>Rhabditida</taxon>
        <taxon>Tylenchina</taxon>
        <taxon>Panagrolaimomorpha</taxon>
        <taxon>Strongyloidoidea</taxon>
        <taxon>Strongyloididae</taxon>
        <taxon>Strongyloides</taxon>
    </lineage>
</organism>
<protein>
    <submittedName>
        <fullName evidence="3">Uncharacterized protein</fullName>
    </submittedName>
</protein>
<dbReference type="PANTHER" id="PTHR34851">
    <property type="entry name" value="PROTEIN CBG05235-RELATED"/>
    <property type="match status" value="1"/>
</dbReference>
<evidence type="ECO:0000313" key="2">
    <source>
        <dbReference type="Proteomes" id="UP000046392"/>
    </source>
</evidence>
<dbReference type="WBParaSite" id="SPAL_0000058700.1">
    <property type="protein sequence ID" value="SPAL_0000058700.1"/>
    <property type="gene ID" value="SPAL_0000058700"/>
</dbReference>
<feature type="transmembrane region" description="Helical" evidence="1">
    <location>
        <begin position="61"/>
        <end position="81"/>
    </location>
</feature>
<name>A0A0N5B3D6_STREA</name>
<keyword evidence="1" id="KW-0812">Transmembrane</keyword>
<dbReference type="PANTHER" id="PTHR34851:SF2">
    <property type="entry name" value="PROTEIN CBG16728"/>
    <property type="match status" value="1"/>
</dbReference>
<feature type="transmembrane region" description="Helical" evidence="1">
    <location>
        <begin position="34"/>
        <end position="55"/>
    </location>
</feature>
<feature type="transmembrane region" description="Helical" evidence="1">
    <location>
        <begin position="93"/>
        <end position="116"/>
    </location>
</feature>
<sequence>MSEDVENDFIDFKKFKHQRKYRCLCNCMHIKNGAFIMSLWAALMVFLNITVKIIGFTETDWNWMLLFLITDGISILSLIYGIKTEKPALIQPFVVLSLLTIPLLILLVMFFTTAIYDQESFAGHYIETEFTRKYLKNFQKYTSTDIKLQIKLSAIGYVIFLSTTALLHLWFSWIFFKCASYYRDCEEFLSNIKNKTTNLF</sequence>
<dbReference type="AlphaFoldDB" id="A0A0N5B3D6"/>
<keyword evidence="1" id="KW-0472">Membrane</keyword>
<dbReference type="InterPro" id="IPR056709">
    <property type="entry name" value="DUF7807"/>
</dbReference>
<keyword evidence="1" id="KW-1133">Transmembrane helix</keyword>
<dbReference type="Proteomes" id="UP000046392">
    <property type="component" value="Unplaced"/>
</dbReference>
<evidence type="ECO:0000256" key="1">
    <source>
        <dbReference type="SAM" id="Phobius"/>
    </source>
</evidence>